<evidence type="ECO:0008006" key="3">
    <source>
        <dbReference type="Google" id="ProtNLM"/>
    </source>
</evidence>
<dbReference type="RefSeq" id="WP_070154017.1">
    <property type="nucleotide sequence ID" value="NZ_MKQS01000008.1"/>
</dbReference>
<evidence type="ECO:0000313" key="1">
    <source>
        <dbReference type="EMBL" id="OFE43820.1"/>
    </source>
</evidence>
<proteinExistence type="predicted"/>
<dbReference type="EMBL" id="MKQS01000008">
    <property type="protein sequence ID" value="OFE43820.1"/>
    <property type="molecule type" value="Genomic_DNA"/>
</dbReference>
<accession>A0A1E8E2I8</accession>
<dbReference type="AlphaFoldDB" id="A0A1E8E2I8"/>
<evidence type="ECO:0000313" key="2">
    <source>
        <dbReference type="Proteomes" id="UP000186931"/>
    </source>
</evidence>
<gene>
    <name evidence="1" type="ORF">BJN41_10180</name>
</gene>
<dbReference type="PROSITE" id="PS51257">
    <property type="entry name" value="PROKAR_LIPOPROTEIN"/>
    <property type="match status" value="1"/>
</dbReference>
<dbReference type="STRING" id="202956.BJN41_10180"/>
<organism evidence="1 2">
    <name type="scientific">Acinetobacter towneri</name>
    <dbReference type="NCBI Taxonomy" id="202956"/>
    <lineage>
        <taxon>Bacteria</taxon>
        <taxon>Pseudomonadati</taxon>
        <taxon>Pseudomonadota</taxon>
        <taxon>Gammaproteobacteria</taxon>
        <taxon>Moraxellales</taxon>
        <taxon>Moraxellaceae</taxon>
        <taxon>Acinetobacter</taxon>
    </lineage>
</organism>
<dbReference type="Proteomes" id="UP000186931">
    <property type="component" value="Unassembled WGS sequence"/>
</dbReference>
<reference evidence="1 2" key="1">
    <citation type="submission" date="2016-10" db="EMBL/GenBank/DDBJ databases">
        <title>Genome of airborne Acinetobacter sp. 5-2Ac02 in the hospital environment: Species near to Acinetobacter towneri.</title>
        <authorList>
            <person name="Barbosa B."/>
            <person name="Fernandez-Garcia L."/>
            <person name="Gato E."/>
            <person name="Leao R."/>
            <person name="Albano R."/>
            <person name="Fernandez B."/>
            <person name="Fernandez-Cuenca F."/>
            <person name="Marques E."/>
            <person name="Tomas M."/>
        </authorList>
    </citation>
    <scope>NUCLEOTIDE SEQUENCE [LARGE SCALE GENOMIC DNA]</scope>
    <source>
        <strain evidence="1 2">5-2Ac02</strain>
    </source>
</reference>
<comment type="caution">
    <text evidence="1">The sequence shown here is derived from an EMBL/GenBank/DDBJ whole genome shotgun (WGS) entry which is preliminary data.</text>
</comment>
<sequence length="133" mass="14986">MTRYSLAIPLMFLAACQVSQPRAPALDSRVIRLLEISHAWIDQPRCFYEQIGESTNELFIYLDCRSPNHQQGTNGPAVVRLAEDGTPVRLLKPGDGSQHQIDIAQMFPTSAQEMLSSRNLVELQQRVQSLHAR</sequence>
<name>A0A1E8E2I8_9GAMM</name>
<protein>
    <recommendedName>
        <fullName evidence="3">Lipoprotein</fullName>
    </recommendedName>
</protein>